<sequence length="455" mass="51743">MTSHRSTHRRRQRRATCLAPSTLFVCPDSLRLIEEGPNVGEPSHSRQNTHFPANKIALFMLLLKGRAQDKHVVRKPIAAAAAAGGGQHQQERTPTGANTNRSEHRQQNCDERRRDRLPPFATHISRSINEGIKRTDNAPPRFAIDNITRWLLRNTGQINPRALFFTKDVQKADISPLDRRGQTKYERLQHKEETISITSAPRSSLLNRSSEKLRPAPRANRDSARPALTNGHSRPRVEDYGKRAAALAVRRCVEAVRVRIERRSDGRAAGHGLVKNRRSNACERTNAVRVVRPRGGIAACTRTGSSSPPRFVLTRFFSRARFVRPTCEDIGRYRLRRFTQFRRIRTRNDGAPSTAVRSWIFRAGSSRPTLDLLAFAYNLDDPMILLHRHFFSFYDRPRSPQPAAALLARRPERRSPPASQIALFTSAKPVLSSRSGLVERTDIRTCTMLTWKMER</sequence>
<feature type="compositionally biased region" description="Polar residues" evidence="1">
    <location>
        <begin position="195"/>
        <end position="208"/>
    </location>
</feature>
<proteinExistence type="predicted"/>
<reference evidence="3" key="1">
    <citation type="submission" date="2022-11" db="UniProtKB">
        <authorList>
            <consortium name="WormBaseParasite"/>
        </authorList>
    </citation>
    <scope>IDENTIFICATION</scope>
</reference>
<protein>
    <submittedName>
        <fullName evidence="3">Uncharacterized protein</fullName>
    </submittedName>
</protein>
<dbReference type="Proteomes" id="UP000887566">
    <property type="component" value="Unplaced"/>
</dbReference>
<feature type="compositionally biased region" description="Basic and acidic residues" evidence="1">
    <location>
        <begin position="209"/>
        <end position="224"/>
    </location>
</feature>
<dbReference type="WBParaSite" id="PSAMB.scaffold3807size16831.g22580.t3">
    <property type="protein sequence ID" value="PSAMB.scaffold3807size16831.g22580.t3"/>
    <property type="gene ID" value="PSAMB.scaffold3807size16831.g22580"/>
</dbReference>
<dbReference type="AlphaFoldDB" id="A0A914WBX9"/>
<organism evidence="2 3">
    <name type="scientific">Plectus sambesii</name>
    <dbReference type="NCBI Taxonomy" id="2011161"/>
    <lineage>
        <taxon>Eukaryota</taxon>
        <taxon>Metazoa</taxon>
        <taxon>Ecdysozoa</taxon>
        <taxon>Nematoda</taxon>
        <taxon>Chromadorea</taxon>
        <taxon>Plectida</taxon>
        <taxon>Plectina</taxon>
        <taxon>Plectoidea</taxon>
        <taxon>Plectidae</taxon>
        <taxon>Plectus</taxon>
    </lineage>
</organism>
<keyword evidence="2" id="KW-1185">Reference proteome</keyword>
<name>A0A914WBX9_9BILA</name>
<evidence type="ECO:0000256" key="1">
    <source>
        <dbReference type="SAM" id="MobiDB-lite"/>
    </source>
</evidence>
<feature type="region of interest" description="Disordered" evidence="1">
    <location>
        <begin position="79"/>
        <end position="114"/>
    </location>
</feature>
<evidence type="ECO:0000313" key="3">
    <source>
        <dbReference type="WBParaSite" id="PSAMB.scaffold3807size16831.g22580.t3"/>
    </source>
</evidence>
<feature type="compositionally biased region" description="Basic and acidic residues" evidence="1">
    <location>
        <begin position="101"/>
        <end position="114"/>
    </location>
</feature>
<feature type="region of interest" description="Disordered" evidence="1">
    <location>
        <begin position="191"/>
        <end position="239"/>
    </location>
</feature>
<accession>A0A914WBX9</accession>
<evidence type="ECO:0000313" key="2">
    <source>
        <dbReference type="Proteomes" id="UP000887566"/>
    </source>
</evidence>